<keyword evidence="1" id="KW-0067">ATP-binding</keyword>
<feature type="domain" description="DNA helicase Pif1-like DEAD-box helicase" evidence="3">
    <location>
        <begin position="1240"/>
        <end position="1450"/>
    </location>
</feature>
<dbReference type="GO" id="GO:0006310">
    <property type="term" value="P:DNA recombination"/>
    <property type="evidence" value="ECO:0007669"/>
    <property type="project" value="UniProtKB-KW"/>
</dbReference>
<dbReference type="Pfam" id="PF14214">
    <property type="entry name" value="Helitron_like_N"/>
    <property type="match status" value="1"/>
</dbReference>
<evidence type="ECO:0000259" key="3">
    <source>
        <dbReference type="Pfam" id="PF05970"/>
    </source>
</evidence>
<evidence type="ECO:0000256" key="1">
    <source>
        <dbReference type="RuleBase" id="RU363044"/>
    </source>
</evidence>
<evidence type="ECO:0000313" key="6">
    <source>
        <dbReference type="EMBL" id="KAF7334100.1"/>
    </source>
</evidence>
<proteinExistence type="inferred from homology"/>
<evidence type="ECO:0000259" key="5">
    <source>
        <dbReference type="Pfam" id="PF21530"/>
    </source>
</evidence>
<accession>A0A8H6X4Q2</accession>
<comment type="similarity">
    <text evidence="1">Belongs to the helicase family.</text>
</comment>
<dbReference type="EMBL" id="JACAZI010000027">
    <property type="protein sequence ID" value="KAF7334100.1"/>
    <property type="molecule type" value="Genomic_DNA"/>
</dbReference>
<dbReference type="PANTHER" id="PTHR10492">
    <property type="match status" value="1"/>
</dbReference>
<evidence type="ECO:0000259" key="4">
    <source>
        <dbReference type="Pfam" id="PF14214"/>
    </source>
</evidence>
<keyword evidence="1" id="KW-0234">DNA repair</keyword>
<dbReference type="InterPro" id="IPR027417">
    <property type="entry name" value="P-loop_NTPase"/>
</dbReference>
<dbReference type="EC" id="5.6.2.3" evidence="1"/>
<dbReference type="Pfam" id="PF05970">
    <property type="entry name" value="PIF1"/>
    <property type="match status" value="1"/>
</dbReference>
<dbReference type="PANTHER" id="PTHR10492:SF57">
    <property type="entry name" value="ATP-DEPENDENT DNA HELICASE"/>
    <property type="match status" value="1"/>
</dbReference>
<dbReference type="InterPro" id="IPR010285">
    <property type="entry name" value="DNA_helicase_pif1-like_DEAD"/>
</dbReference>
<keyword evidence="1" id="KW-0378">Hydrolase</keyword>
<dbReference type="Gene3D" id="3.40.50.300">
    <property type="entry name" value="P-loop containing nucleotide triphosphate hydrolases"/>
    <property type="match status" value="1"/>
</dbReference>
<dbReference type="GO" id="GO:0016787">
    <property type="term" value="F:hydrolase activity"/>
    <property type="evidence" value="ECO:0007669"/>
    <property type="project" value="UniProtKB-KW"/>
</dbReference>
<protein>
    <recommendedName>
        <fullName evidence="1">ATP-dependent DNA helicase</fullName>
        <ecNumber evidence="1">5.6.2.3</ecNumber>
    </recommendedName>
</protein>
<gene>
    <name evidence="6" type="ORF">MVEN_02315800</name>
</gene>
<feature type="compositionally biased region" description="Polar residues" evidence="2">
    <location>
        <begin position="282"/>
        <end position="292"/>
    </location>
</feature>
<reference evidence="6" key="1">
    <citation type="submission" date="2020-05" db="EMBL/GenBank/DDBJ databases">
        <title>Mycena genomes resolve the evolution of fungal bioluminescence.</title>
        <authorList>
            <person name="Tsai I.J."/>
        </authorList>
    </citation>
    <scope>NUCLEOTIDE SEQUENCE</scope>
    <source>
        <strain evidence="6">CCC161011</strain>
    </source>
</reference>
<feature type="domain" description="Helitron helicase-like" evidence="4">
    <location>
        <begin position="652"/>
        <end position="789"/>
    </location>
</feature>
<dbReference type="Pfam" id="PF21530">
    <property type="entry name" value="Pif1_2B_dom"/>
    <property type="match status" value="1"/>
</dbReference>
<evidence type="ECO:0000256" key="2">
    <source>
        <dbReference type="SAM" id="MobiDB-lite"/>
    </source>
</evidence>
<feature type="domain" description="DNA helicase Pif1-like 2B" evidence="5">
    <location>
        <begin position="1545"/>
        <end position="1588"/>
    </location>
</feature>
<dbReference type="GO" id="GO:0000723">
    <property type="term" value="P:telomere maintenance"/>
    <property type="evidence" value="ECO:0007669"/>
    <property type="project" value="InterPro"/>
</dbReference>
<dbReference type="GO" id="GO:0043139">
    <property type="term" value="F:5'-3' DNA helicase activity"/>
    <property type="evidence" value="ECO:0007669"/>
    <property type="project" value="UniProtKB-EC"/>
</dbReference>
<keyword evidence="1" id="KW-0547">Nucleotide-binding</keyword>
<dbReference type="GO" id="GO:0005524">
    <property type="term" value="F:ATP binding"/>
    <property type="evidence" value="ECO:0007669"/>
    <property type="project" value="UniProtKB-KW"/>
</dbReference>
<keyword evidence="1 6" id="KW-0347">Helicase</keyword>
<keyword evidence="1" id="KW-0233">DNA recombination</keyword>
<keyword evidence="1" id="KW-0227">DNA damage</keyword>
<organism evidence="6 7">
    <name type="scientific">Mycena venus</name>
    <dbReference type="NCBI Taxonomy" id="2733690"/>
    <lineage>
        <taxon>Eukaryota</taxon>
        <taxon>Fungi</taxon>
        <taxon>Dikarya</taxon>
        <taxon>Basidiomycota</taxon>
        <taxon>Agaricomycotina</taxon>
        <taxon>Agaricomycetes</taxon>
        <taxon>Agaricomycetidae</taxon>
        <taxon>Agaricales</taxon>
        <taxon>Marasmiineae</taxon>
        <taxon>Mycenaceae</taxon>
        <taxon>Mycena</taxon>
    </lineage>
</organism>
<comment type="cofactor">
    <cofactor evidence="1">
        <name>Mg(2+)</name>
        <dbReference type="ChEBI" id="CHEBI:18420"/>
    </cofactor>
</comment>
<dbReference type="InterPro" id="IPR049163">
    <property type="entry name" value="Pif1-like_2B_dom"/>
</dbReference>
<comment type="caution">
    <text evidence="6">The sequence shown here is derived from an EMBL/GenBank/DDBJ whole genome shotgun (WGS) entry which is preliminary data.</text>
</comment>
<dbReference type="CDD" id="cd18809">
    <property type="entry name" value="SF1_C_RecD"/>
    <property type="match status" value="1"/>
</dbReference>
<comment type="catalytic activity">
    <reaction evidence="1">
        <text>ATP + H2O = ADP + phosphate + H(+)</text>
        <dbReference type="Rhea" id="RHEA:13065"/>
        <dbReference type="ChEBI" id="CHEBI:15377"/>
        <dbReference type="ChEBI" id="CHEBI:15378"/>
        <dbReference type="ChEBI" id="CHEBI:30616"/>
        <dbReference type="ChEBI" id="CHEBI:43474"/>
        <dbReference type="ChEBI" id="CHEBI:456216"/>
        <dbReference type="EC" id="5.6.2.3"/>
    </reaction>
</comment>
<dbReference type="Proteomes" id="UP000620124">
    <property type="component" value="Unassembled WGS sequence"/>
</dbReference>
<evidence type="ECO:0000313" key="7">
    <source>
        <dbReference type="Proteomes" id="UP000620124"/>
    </source>
</evidence>
<name>A0A8H6X4Q2_9AGAR</name>
<dbReference type="OrthoDB" id="3366231at2759"/>
<feature type="region of interest" description="Disordered" evidence="2">
    <location>
        <begin position="118"/>
        <end position="345"/>
    </location>
</feature>
<dbReference type="GO" id="GO:0006281">
    <property type="term" value="P:DNA repair"/>
    <property type="evidence" value="ECO:0007669"/>
    <property type="project" value="UniProtKB-KW"/>
</dbReference>
<feature type="compositionally biased region" description="Basic and acidic residues" evidence="2">
    <location>
        <begin position="229"/>
        <end position="280"/>
    </location>
</feature>
<feature type="compositionally biased region" description="Basic and acidic residues" evidence="2">
    <location>
        <begin position="118"/>
        <end position="136"/>
    </location>
</feature>
<dbReference type="InterPro" id="IPR025476">
    <property type="entry name" value="Helitron_helicase-like"/>
</dbReference>
<dbReference type="SUPFAM" id="SSF52540">
    <property type="entry name" value="P-loop containing nucleoside triphosphate hydrolases"/>
    <property type="match status" value="2"/>
</dbReference>
<sequence>MPRIDKELMWNGIEVKESTVYSQVTLAMPTIPFPVPDIRNNHDASQLSCILWLVFLGFITQMSSNASSSTPSSLVHRPERHIRHIRNSANIAPYSSPWQSPGRRLLQPLHNLRNGAAARHDTDLESQRMAHRDAAREQQLALQETPSRRRRRMPTIRSRDENRAPSPTPVVRRQDGQPLFAGVGTPPDSQQLPLSKRAAAQRARQERARQAAATAQTHEPPRPPTAREAAQRRRREQEHDALEQRERESREQREREAREQQERERAAQEQRQRGGGEHGDNQLLTPQGTNRRTAPAPPQLQNRPRPPPPPIGGRRQRSPPPPPRPRPRRSLPLARRPYTEPASRHDLGRMDVQCRHCGALHWMAEKISNSSPTDPKFGICCNHGKVVLERLQEPPAELRGLLVDNDAKSKEFLKNIAQYNTALAFTSLGVAEDRSVNNGGGPPIFRIHGELCHRTGALLPSEGHTPIYAQLYFYEPQTALDFRMQSNSNLQRDTMEVLQRIIKQHHQYAPLFLHAHEVLATHESDDVSVRLRVAPGVHARRGNLPTADEVAVILPDQANTEPRDIILRRRNGPLLRISDLHPAYTPLYYVLLFPRGENGWHSNLKLHEPEKDHPGRLTQTRYVAYRLHQRTGRSLDNFAWMPSPTALHGGHPKLRAELYSGLEDAIHAEDDNIELNNLGQRVVLPSSYIGGPRHMAQRFQDSMAIARYFRTVDIFLTATTNPDWPEITRELLPGQLPSDRPDLIARVFQLKKDALIEDITKNGIFGRAVAYVYTIEFQKRGLPHIHLLIFLEQGQKLLTPEDIDSAIWARWPDPVTQPLLFETVKKCMVHGPCGAANPRSPCMEGGRCTKRFPKPFTDHTVMDENGYPKYYRPNDGRAYDVRGTPVDNSWIVPYNPYLSAKYNCHINVECAVSLGSFKYAFKYIQKGGDVAGVEVRNKRDEIARWIEGRYISAAEAAWRTFHFEMHDQVPNVVRLQVHLPGQHLVLFDPNEDAQTLLERAASERTRLTAFFEANADDGELGHCARQYTYQEFPQHFTWKDGKNEKFWAVRRKGFALGRMFFVPPNSGEKFYLRTLLTVVKGPKSFEDLRTYNGVVHPTFLEACLARGLLQDDGEWRQCLAEAAHMQTGSRLRQLFATLLLFCEPSRPAALWTEFRSNICDDLARRLQTMGRDPTENNVYDYGLFLLNKLLTESGRSLRDWPTMPLPQIDWDAEIDNPLIAEQLNYNRDDEHERAEHQINMLNPEQRTAFDRIVASVRQRSGKTYFLNGPGGTGKTFVYKTACHLLRGEEQIVICVASSGIAALLMPGGRTSHSVFKIPIDGLNAESFCNIPKNSQRADLLRRTVLIIWDEIGMQHRHAIEALDRTLRDLLNDQRPFGGITVVLGGDFQQILPVVPKGSREDIVCASIRRSPLWNGIEVLRLHRNMRLESQGQDERDFASWLLDIGHGRGISPTSTIPLRPGMECDTIDSLTTFIYPGISCTPPPPPDYFLHRMILAPRNADVSEINDTVLAAMSGAARTYVSADKVIEEAGADGPGGDETLIPVEFLRSLNSGSLPPGELTLKVGCPLILLRNLSPARGLCNGTRMILQRMSDRVLECKLVGGDHDGDIVLIPRISLTPSNTTDFSFKFSRLQFPVRLAFALTINKSQGQSVKFVGLDLRIPVFSHGQLYVAFSRATSGQRIRVLLPDSSPSSETTNVVYPEVLLD</sequence>
<keyword evidence="7" id="KW-1185">Reference proteome</keyword>